<dbReference type="GeneID" id="94723769"/>
<keyword evidence="2" id="KW-1133">Transmembrane helix</keyword>
<comment type="caution">
    <text evidence="3">The sequence shown here is derived from an EMBL/GenBank/DDBJ whole genome shotgun (WGS) entry which is preliminary data.</text>
</comment>
<dbReference type="RefSeq" id="WP_082780601.1">
    <property type="nucleotide sequence ID" value="NZ_LOCO01000017.1"/>
</dbReference>
<evidence type="ECO:0008006" key="5">
    <source>
        <dbReference type="Google" id="ProtNLM"/>
    </source>
</evidence>
<keyword evidence="4" id="KW-1185">Reference proteome</keyword>
<proteinExistence type="predicted"/>
<dbReference type="PATRIC" id="fig|1306954.6.peg.1146"/>
<evidence type="ECO:0000313" key="4">
    <source>
        <dbReference type="Proteomes" id="UP000070282"/>
    </source>
</evidence>
<dbReference type="AlphaFoldDB" id="A0A137S6Y7"/>
<sequence>MNDMADNNNNSSKKKPGSPGVLKIMQSILAGALGVQSEKRRQEDFASHSPVPYIIAGLLFGAAFVGGLILVVKVVLAGQ</sequence>
<evidence type="ECO:0000256" key="1">
    <source>
        <dbReference type="SAM" id="MobiDB-lite"/>
    </source>
</evidence>
<dbReference type="Proteomes" id="UP000070282">
    <property type="component" value="Unassembled WGS sequence"/>
</dbReference>
<dbReference type="InterPro" id="IPR021344">
    <property type="entry name" value="DUF2970"/>
</dbReference>
<organism evidence="3 4">
    <name type="scientific">Marinobacter excellens LAMA 842</name>
    <dbReference type="NCBI Taxonomy" id="1306954"/>
    <lineage>
        <taxon>Bacteria</taxon>
        <taxon>Pseudomonadati</taxon>
        <taxon>Pseudomonadota</taxon>
        <taxon>Gammaproteobacteria</taxon>
        <taxon>Pseudomonadales</taxon>
        <taxon>Marinobacteraceae</taxon>
        <taxon>Marinobacter</taxon>
    </lineage>
</organism>
<evidence type="ECO:0000256" key="2">
    <source>
        <dbReference type="SAM" id="Phobius"/>
    </source>
</evidence>
<feature type="transmembrane region" description="Helical" evidence="2">
    <location>
        <begin position="53"/>
        <end position="76"/>
    </location>
</feature>
<dbReference type="EMBL" id="LOCO01000017">
    <property type="protein sequence ID" value="KXO08178.1"/>
    <property type="molecule type" value="Genomic_DNA"/>
</dbReference>
<protein>
    <recommendedName>
        <fullName evidence="5">DUF2970 domain-containing protein</fullName>
    </recommendedName>
</protein>
<dbReference type="Pfam" id="PF11174">
    <property type="entry name" value="DUF2970"/>
    <property type="match status" value="1"/>
</dbReference>
<keyword evidence="2" id="KW-0812">Transmembrane</keyword>
<evidence type="ECO:0000313" key="3">
    <source>
        <dbReference type="EMBL" id="KXO08178.1"/>
    </source>
</evidence>
<reference evidence="4" key="1">
    <citation type="submission" date="2015-12" db="EMBL/GenBank/DDBJ databases">
        <authorList>
            <person name="Lima A."/>
            <person name="Farahani Zayas N."/>
            <person name="Castro Da Silva M.A."/>
            <person name="Cabral A."/>
            <person name="Pessatti M.L."/>
        </authorList>
    </citation>
    <scope>NUCLEOTIDE SEQUENCE [LARGE SCALE GENOMIC DNA]</scope>
    <source>
        <strain evidence="4">LAMA 842</strain>
    </source>
</reference>
<feature type="region of interest" description="Disordered" evidence="1">
    <location>
        <begin position="1"/>
        <end position="20"/>
    </location>
</feature>
<name>A0A137S6Y7_9GAMM</name>
<gene>
    <name evidence="3" type="ORF">J122_2865</name>
</gene>
<accession>A0A137S6Y7</accession>
<keyword evidence="2" id="KW-0472">Membrane</keyword>